<proteinExistence type="predicted"/>
<evidence type="ECO:0000313" key="5">
    <source>
        <dbReference type="WBParaSite" id="SSLN_0000760001-mRNA-1"/>
    </source>
</evidence>
<reference evidence="3 4" key="2">
    <citation type="submission" date="2018-11" db="EMBL/GenBank/DDBJ databases">
        <authorList>
            <consortium name="Pathogen Informatics"/>
        </authorList>
    </citation>
    <scope>NUCLEOTIDE SEQUENCE [LARGE SCALE GENOMIC DNA]</scope>
    <source>
        <strain evidence="3 4">NST_G2</strain>
    </source>
</reference>
<reference evidence="5" key="1">
    <citation type="submission" date="2016-06" db="UniProtKB">
        <authorList>
            <consortium name="WormBaseParasite"/>
        </authorList>
    </citation>
    <scope>IDENTIFICATION</scope>
</reference>
<evidence type="ECO:0000259" key="2">
    <source>
        <dbReference type="Pfam" id="PF00078"/>
    </source>
</evidence>
<feature type="signal peptide" evidence="1">
    <location>
        <begin position="1"/>
        <end position="18"/>
    </location>
</feature>
<dbReference type="Pfam" id="PF00078">
    <property type="entry name" value="RVT_1"/>
    <property type="match status" value="1"/>
</dbReference>
<dbReference type="PANTHER" id="PTHR47027:SF26">
    <property type="entry name" value="REVERSE TRANSCRIPTASE DOMAIN-CONTAINING PROTEIN"/>
    <property type="match status" value="1"/>
</dbReference>
<feature type="chain" id="PRO_5043141319" evidence="1">
    <location>
        <begin position="19"/>
        <end position="253"/>
    </location>
</feature>
<accession>A0A183SSY4</accession>
<dbReference type="InterPro" id="IPR000477">
    <property type="entry name" value="RT_dom"/>
</dbReference>
<dbReference type="OrthoDB" id="10014409at2759"/>
<dbReference type="WBParaSite" id="SSLN_0000760001-mRNA-1">
    <property type="protein sequence ID" value="SSLN_0000760001-mRNA-1"/>
    <property type="gene ID" value="SSLN_0000760001"/>
</dbReference>
<organism evidence="5">
    <name type="scientific">Schistocephalus solidus</name>
    <name type="common">Tapeworm</name>
    <dbReference type="NCBI Taxonomy" id="70667"/>
    <lineage>
        <taxon>Eukaryota</taxon>
        <taxon>Metazoa</taxon>
        <taxon>Spiralia</taxon>
        <taxon>Lophotrochozoa</taxon>
        <taxon>Platyhelminthes</taxon>
        <taxon>Cestoda</taxon>
        <taxon>Eucestoda</taxon>
        <taxon>Diphyllobothriidea</taxon>
        <taxon>Diphyllobothriidae</taxon>
        <taxon>Schistocephalus</taxon>
    </lineage>
</organism>
<evidence type="ECO:0000313" key="3">
    <source>
        <dbReference type="EMBL" id="VDL93716.1"/>
    </source>
</evidence>
<dbReference type="Proteomes" id="UP000275846">
    <property type="component" value="Unassembled WGS sequence"/>
</dbReference>
<sequence length="253" mass="29044">MNIAGIIFACILLIRLNAHLELGLFPESQCGFRRHRGSIDMIFAARQLQVKCQDMWAHLYTTFVYLTKAFDTVSYDGLWKGMQEFGCPERFTHMMRQLHDGMTVRVTDSGMVSEALAMTNGVKQGGVLVHTLFSFMFSVMLTDAYHDELSGIRIAYRLDCRLLNQQRIHLRSRVSTTTIHELLFSNDCALNTATEEEMQRSMDHFAAAYYKFRIHINTDKMEVMHQPPPNTIHTAAHINVNGTQLKSVYTFHT</sequence>
<keyword evidence="4" id="KW-1185">Reference proteome</keyword>
<dbReference type="EMBL" id="UYSU01034091">
    <property type="protein sequence ID" value="VDL93716.1"/>
    <property type="molecule type" value="Genomic_DNA"/>
</dbReference>
<protein>
    <submittedName>
        <fullName evidence="5">Reverse transcriptase domain-containing protein</fullName>
    </submittedName>
</protein>
<dbReference type="AlphaFoldDB" id="A0A183SSY4"/>
<dbReference type="PANTHER" id="PTHR47027">
    <property type="entry name" value="REVERSE TRANSCRIPTASE DOMAIN-CONTAINING PROTEIN"/>
    <property type="match status" value="1"/>
</dbReference>
<name>A0A183SSY4_SCHSO</name>
<keyword evidence="1" id="KW-0732">Signal</keyword>
<feature type="domain" description="Reverse transcriptase" evidence="2">
    <location>
        <begin position="12"/>
        <end position="226"/>
    </location>
</feature>
<evidence type="ECO:0000313" key="4">
    <source>
        <dbReference type="Proteomes" id="UP000275846"/>
    </source>
</evidence>
<gene>
    <name evidence="3" type="ORF">SSLN_LOCUS7331</name>
</gene>
<evidence type="ECO:0000256" key="1">
    <source>
        <dbReference type="SAM" id="SignalP"/>
    </source>
</evidence>